<gene>
    <name evidence="1" type="ORF">NSPZN2_11392</name>
</gene>
<reference evidence="1 2" key="1">
    <citation type="submission" date="2021-02" db="EMBL/GenBank/DDBJ databases">
        <authorList>
            <person name="Han P."/>
        </authorList>
    </citation>
    <scope>NUCLEOTIDE SEQUENCE [LARGE SCALE GENOMIC DNA]</scope>
    <source>
        <strain evidence="1">Candidatus Nitrospira sp. ZN2</strain>
    </source>
</reference>
<evidence type="ECO:0000313" key="1">
    <source>
        <dbReference type="EMBL" id="CAE6714707.1"/>
    </source>
</evidence>
<dbReference type="Proteomes" id="UP000675880">
    <property type="component" value="Unassembled WGS sequence"/>
</dbReference>
<dbReference type="EMBL" id="CAJNBJ010000001">
    <property type="protein sequence ID" value="CAE6714707.1"/>
    <property type="molecule type" value="Genomic_DNA"/>
</dbReference>
<evidence type="ECO:0000313" key="2">
    <source>
        <dbReference type="Proteomes" id="UP000675880"/>
    </source>
</evidence>
<proteinExistence type="predicted"/>
<protein>
    <submittedName>
        <fullName evidence="1">Uncharacterized protein</fullName>
    </submittedName>
</protein>
<comment type="caution">
    <text evidence="1">The sequence shown here is derived from an EMBL/GenBank/DDBJ whole genome shotgun (WGS) entry which is preliminary data.</text>
</comment>
<sequence>MMVLGAGDATVKLAADSGHAGQDVSIELFDPQARLDHQPVDWPVKIASAGQVTLQWIETILPAGGCRIVAPAVFQKQEPSVWLEDPPNFAQRSQRIRDRAEREGADCAVERAIVVRQLLCGHMLEMDRKWGARDSLRHTIGKERGGVDRIQGGDGSRVMRQVQSGSKADLHHVAMRSDKQTATLGLETLSPEHPIHESREDVGRVHGVGGSRRWMREPVVCRCLLRI</sequence>
<keyword evidence="2" id="KW-1185">Reference proteome</keyword>
<accession>A0ABN7KZ10</accession>
<name>A0ABN7KZ10_9BACT</name>
<organism evidence="1 2">
    <name type="scientific">Nitrospira defluvii</name>
    <dbReference type="NCBI Taxonomy" id="330214"/>
    <lineage>
        <taxon>Bacteria</taxon>
        <taxon>Pseudomonadati</taxon>
        <taxon>Nitrospirota</taxon>
        <taxon>Nitrospiria</taxon>
        <taxon>Nitrospirales</taxon>
        <taxon>Nitrospiraceae</taxon>
        <taxon>Nitrospira</taxon>
    </lineage>
</organism>